<keyword evidence="2" id="KW-1185">Reference proteome</keyword>
<dbReference type="AlphaFoldDB" id="A0A9P1GWN6"/>
<protein>
    <submittedName>
        <fullName evidence="1">Uncharacterized protein</fullName>
    </submittedName>
</protein>
<organism evidence="1 2">
    <name type="scientific">Parascedosporium putredinis</name>
    <dbReference type="NCBI Taxonomy" id="1442378"/>
    <lineage>
        <taxon>Eukaryota</taxon>
        <taxon>Fungi</taxon>
        <taxon>Dikarya</taxon>
        <taxon>Ascomycota</taxon>
        <taxon>Pezizomycotina</taxon>
        <taxon>Sordariomycetes</taxon>
        <taxon>Hypocreomycetidae</taxon>
        <taxon>Microascales</taxon>
        <taxon>Microascaceae</taxon>
        <taxon>Parascedosporium</taxon>
    </lineage>
</organism>
<dbReference type="EMBL" id="CALLCH030000003">
    <property type="protein sequence ID" value="CAI4212093.1"/>
    <property type="molecule type" value="Genomic_DNA"/>
</dbReference>
<dbReference type="Proteomes" id="UP000838763">
    <property type="component" value="Unassembled WGS sequence"/>
</dbReference>
<comment type="caution">
    <text evidence="1">The sequence shown here is derived from an EMBL/GenBank/DDBJ whole genome shotgun (WGS) entry which is preliminary data.</text>
</comment>
<proteinExistence type="predicted"/>
<evidence type="ECO:0000313" key="1">
    <source>
        <dbReference type="EMBL" id="CAI4212093.1"/>
    </source>
</evidence>
<name>A0A9P1GWN6_9PEZI</name>
<gene>
    <name evidence="1" type="ORF">PPNO1_LOCUS1863</name>
</gene>
<sequence length="67" mass="7786">MEEHLDRELAPNRLHLRRPLDRMPASFLLSSSYLDDRPLLPPPSRHSALLRMVQGRPSKSYPQIVQV</sequence>
<reference evidence="1" key="1">
    <citation type="submission" date="2022-11" db="EMBL/GenBank/DDBJ databases">
        <authorList>
            <person name="Scott C."/>
            <person name="Bruce N."/>
        </authorList>
    </citation>
    <scope>NUCLEOTIDE SEQUENCE</scope>
</reference>
<accession>A0A9P1GWN6</accession>
<evidence type="ECO:0000313" key="2">
    <source>
        <dbReference type="Proteomes" id="UP000838763"/>
    </source>
</evidence>